<accession>A0AA40CB62</accession>
<dbReference type="PANTHER" id="PTHR23149:SF31">
    <property type="entry name" value="PROTEIN PXR1"/>
    <property type="match status" value="1"/>
</dbReference>
<evidence type="ECO:0000256" key="6">
    <source>
        <dbReference type="ARBA" id="ARBA00041961"/>
    </source>
</evidence>
<keyword evidence="3" id="KW-0698">rRNA processing</keyword>
<dbReference type="Proteomes" id="UP001175000">
    <property type="component" value="Unassembled WGS sequence"/>
</dbReference>
<keyword evidence="2" id="KW-0690">Ribosome biogenesis</keyword>
<dbReference type="GO" id="GO:0006364">
    <property type="term" value="P:rRNA processing"/>
    <property type="evidence" value="ECO:0007669"/>
    <property type="project" value="UniProtKB-KW"/>
</dbReference>
<gene>
    <name evidence="10" type="ORF">B0T14DRAFT_417757</name>
</gene>
<protein>
    <recommendedName>
        <fullName evidence="6">PinX1-related protein 1</fullName>
    </recommendedName>
</protein>
<organism evidence="10 11">
    <name type="scientific">Immersiella caudata</name>
    <dbReference type="NCBI Taxonomy" id="314043"/>
    <lineage>
        <taxon>Eukaryota</taxon>
        <taxon>Fungi</taxon>
        <taxon>Dikarya</taxon>
        <taxon>Ascomycota</taxon>
        <taxon>Pezizomycotina</taxon>
        <taxon>Sordariomycetes</taxon>
        <taxon>Sordariomycetidae</taxon>
        <taxon>Sordariales</taxon>
        <taxon>Lasiosphaeriaceae</taxon>
        <taxon>Immersiella</taxon>
    </lineage>
</organism>
<evidence type="ECO:0000313" key="10">
    <source>
        <dbReference type="EMBL" id="KAK0632301.1"/>
    </source>
</evidence>
<dbReference type="GO" id="GO:0003676">
    <property type="term" value="F:nucleic acid binding"/>
    <property type="evidence" value="ECO:0007669"/>
    <property type="project" value="InterPro"/>
</dbReference>
<dbReference type="SMART" id="SM00443">
    <property type="entry name" value="G_patch"/>
    <property type="match status" value="1"/>
</dbReference>
<evidence type="ECO:0000256" key="1">
    <source>
        <dbReference type="ARBA" id="ARBA00004604"/>
    </source>
</evidence>
<feature type="region of interest" description="Disordered" evidence="8">
    <location>
        <begin position="142"/>
        <end position="326"/>
    </location>
</feature>
<dbReference type="EMBL" id="JAULSU010000001">
    <property type="protein sequence ID" value="KAK0632301.1"/>
    <property type="molecule type" value="Genomic_DNA"/>
</dbReference>
<dbReference type="PANTHER" id="PTHR23149">
    <property type="entry name" value="G PATCH DOMAIN CONTAINING PROTEIN"/>
    <property type="match status" value="1"/>
</dbReference>
<proteinExistence type="inferred from homology"/>
<evidence type="ECO:0000313" key="11">
    <source>
        <dbReference type="Proteomes" id="UP001175000"/>
    </source>
</evidence>
<feature type="compositionally biased region" description="Polar residues" evidence="8">
    <location>
        <begin position="307"/>
        <end position="326"/>
    </location>
</feature>
<feature type="compositionally biased region" description="Polar residues" evidence="8">
    <location>
        <begin position="15"/>
        <end position="24"/>
    </location>
</feature>
<comment type="subcellular location">
    <subcellularLocation>
        <location evidence="1">Nucleus</location>
        <location evidence="1">Nucleolus</location>
    </subcellularLocation>
</comment>
<comment type="function">
    <text evidence="7">Involved in rRNA-processing at A0, A1 and A2 sites and negatively regulates telomerase.</text>
</comment>
<reference evidence="10" key="1">
    <citation type="submission" date="2023-06" db="EMBL/GenBank/DDBJ databases">
        <title>Genome-scale phylogeny and comparative genomics of the fungal order Sordariales.</title>
        <authorList>
            <consortium name="Lawrence Berkeley National Laboratory"/>
            <person name="Hensen N."/>
            <person name="Bonometti L."/>
            <person name="Westerberg I."/>
            <person name="Brannstrom I.O."/>
            <person name="Guillou S."/>
            <person name="Cros-Aarteil S."/>
            <person name="Calhoun S."/>
            <person name="Haridas S."/>
            <person name="Kuo A."/>
            <person name="Mondo S."/>
            <person name="Pangilinan J."/>
            <person name="Riley R."/>
            <person name="Labutti K."/>
            <person name="Andreopoulos B."/>
            <person name="Lipzen A."/>
            <person name="Chen C."/>
            <person name="Yanf M."/>
            <person name="Daum C."/>
            <person name="Ng V."/>
            <person name="Clum A."/>
            <person name="Steindorff A."/>
            <person name="Ohm R."/>
            <person name="Martin F."/>
            <person name="Silar P."/>
            <person name="Natvig D."/>
            <person name="Lalanne C."/>
            <person name="Gautier V."/>
            <person name="Ament-Velasquez S.L."/>
            <person name="Kruys A."/>
            <person name="Hutchinson M.I."/>
            <person name="Powell A.J."/>
            <person name="Barry K."/>
            <person name="Miller A.N."/>
            <person name="Grigoriev I.V."/>
            <person name="Debuchy R."/>
            <person name="Gladieux P."/>
            <person name="Thoren M.H."/>
            <person name="Johannesson H."/>
        </authorList>
    </citation>
    <scope>NUCLEOTIDE SEQUENCE</scope>
    <source>
        <strain evidence="10">CBS 606.72</strain>
    </source>
</reference>
<evidence type="ECO:0000256" key="8">
    <source>
        <dbReference type="SAM" id="MobiDB-lite"/>
    </source>
</evidence>
<comment type="caution">
    <text evidence="10">The sequence shown here is derived from an EMBL/GenBank/DDBJ whole genome shotgun (WGS) entry which is preliminary data.</text>
</comment>
<evidence type="ECO:0000259" key="9">
    <source>
        <dbReference type="PROSITE" id="PS50174"/>
    </source>
</evidence>
<dbReference type="InterPro" id="IPR050656">
    <property type="entry name" value="PINX1"/>
</dbReference>
<sequence>MGLAAAKNKRKLGTDPNNTKWSRNTETFGQRMLRSQGWEPGQYLGVQGAEHAQWHTEANSTHIRVVLKDDQLGLGAKRNNGDECTGLDAFQMLLGRLNGKSEDALESERKAREDHKLNVYVERKLGTIRFVSGGFLVGDQVVDSPSGKKEVSQPSSATGSTVTSEEETEEAAPSKKRSKKRKTAEDSSDGEERKKAKKEKKDKKSKKSKKRKAEAEAEVDAEALSKEKKSKKRKTTDDSDEDASSAEQSSKEADIKESKAERKERREREKQEKQERKDKRRAEKAASKSATESGDDTSTEKKRRKGNSASMATSGTSTPVLSGSSTPTIMGSSRYLARQKFIAQKKLAFTDSTALNQVRSSPYPLVLYFGRLTLSDLHDQVIAGAIDCVRVSALLFVMIPNGPEFGRNHQQRYIIPQIRFISLKRGG</sequence>
<feature type="compositionally biased region" description="Basic residues" evidence="8">
    <location>
        <begin position="195"/>
        <end position="212"/>
    </location>
</feature>
<dbReference type="PROSITE" id="PS50174">
    <property type="entry name" value="G_PATCH"/>
    <property type="match status" value="1"/>
</dbReference>
<keyword evidence="4" id="KW-0539">Nucleus</keyword>
<dbReference type="GO" id="GO:0005730">
    <property type="term" value="C:nucleolus"/>
    <property type="evidence" value="ECO:0007669"/>
    <property type="project" value="UniProtKB-SubCell"/>
</dbReference>
<dbReference type="InterPro" id="IPR000467">
    <property type="entry name" value="G_patch_dom"/>
</dbReference>
<feature type="domain" description="G-patch" evidence="9">
    <location>
        <begin position="25"/>
        <end position="79"/>
    </location>
</feature>
<feature type="region of interest" description="Disordered" evidence="8">
    <location>
        <begin position="1"/>
        <end position="24"/>
    </location>
</feature>
<evidence type="ECO:0000256" key="7">
    <source>
        <dbReference type="ARBA" id="ARBA00043878"/>
    </source>
</evidence>
<comment type="similarity">
    <text evidence="5">Belongs to the PINX1 family.</text>
</comment>
<evidence type="ECO:0000256" key="4">
    <source>
        <dbReference type="ARBA" id="ARBA00023242"/>
    </source>
</evidence>
<dbReference type="Pfam" id="PF01585">
    <property type="entry name" value="G-patch"/>
    <property type="match status" value="1"/>
</dbReference>
<evidence type="ECO:0000256" key="5">
    <source>
        <dbReference type="ARBA" id="ARBA00038007"/>
    </source>
</evidence>
<feature type="compositionally biased region" description="Basic and acidic residues" evidence="8">
    <location>
        <begin position="249"/>
        <end position="286"/>
    </location>
</feature>
<name>A0AA40CB62_9PEZI</name>
<evidence type="ECO:0000256" key="3">
    <source>
        <dbReference type="ARBA" id="ARBA00022552"/>
    </source>
</evidence>
<dbReference type="AlphaFoldDB" id="A0AA40CB62"/>
<keyword evidence="11" id="KW-1185">Reference proteome</keyword>
<evidence type="ECO:0000256" key="2">
    <source>
        <dbReference type="ARBA" id="ARBA00022517"/>
    </source>
</evidence>